<name>A0ACC3S980_9PEZI</name>
<dbReference type="EMBL" id="JAMKPW020000033">
    <property type="protein sequence ID" value="KAK8202006.1"/>
    <property type="molecule type" value="Genomic_DNA"/>
</dbReference>
<proteinExistence type="predicted"/>
<gene>
    <name evidence="1" type="ORF">M8818_005531</name>
</gene>
<comment type="caution">
    <text evidence="1">The sequence shown here is derived from an EMBL/GenBank/DDBJ whole genome shotgun (WGS) entry which is preliminary data.</text>
</comment>
<dbReference type="Proteomes" id="UP001320706">
    <property type="component" value="Unassembled WGS sequence"/>
</dbReference>
<reference evidence="1" key="1">
    <citation type="submission" date="2024-02" db="EMBL/GenBank/DDBJ databases">
        <title>Metagenome Assembled Genome of Zalaria obscura JY119.</title>
        <authorList>
            <person name="Vighnesh L."/>
            <person name="Jagadeeshwari U."/>
            <person name="Venkata Ramana C."/>
            <person name="Sasikala C."/>
        </authorList>
    </citation>
    <scope>NUCLEOTIDE SEQUENCE</scope>
    <source>
        <strain evidence="1">JY119</strain>
    </source>
</reference>
<evidence type="ECO:0000313" key="1">
    <source>
        <dbReference type="EMBL" id="KAK8202006.1"/>
    </source>
</evidence>
<organism evidence="1 2">
    <name type="scientific">Zalaria obscura</name>
    <dbReference type="NCBI Taxonomy" id="2024903"/>
    <lineage>
        <taxon>Eukaryota</taxon>
        <taxon>Fungi</taxon>
        <taxon>Dikarya</taxon>
        <taxon>Ascomycota</taxon>
        <taxon>Pezizomycotina</taxon>
        <taxon>Dothideomycetes</taxon>
        <taxon>Dothideomycetidae</taxon>
        <taxon>Dothideales</taxon>
        <taxon>Zalariaceae</taxon>
        <taxon>Zalaria</taxon>
    </lineage>
</organism>
<evidence type="ECO:0000313" key="2">
    <source>
        <dbReference type="Proteomes" id="UP001320706"/>
    </source>
</evidence>
<keyword evidence="2" id="KW-1185">Reference proteome</keyword>
<accession>A0ACC3S980</accession>
<sequence length="502" mass="57670">MAAFGLVLSPQVLAFFGLALLASAIPYFLSNKKQRDAVLATLGFQKQPSRESFTPPRSLSPAKQGLPANTPPDEAPYKDVFPPHRRSALAEIKGFKVGKKTGAQLSLVSPDTSKCVPNNDNVYDPKYAKHITPLGFTMEEVVALGDFPDYAALSGVPLPKPYKEFDFTKAKPRPYRPFRWAYHQTMSISKLEQDWWLELESTYVERIKQRKGLYEKYGEMVLQALPGSELGTKELMEMVLQFLCARYPQYFSLSADKKTFHNGILKADTDLKNTPPLVVLLNNVPEDFAMMYREPETGFYEFRAGVICSSLGWNVGTKIGKKLHEIHEPIPDYKEKMQFSMDRYFSKKPTDKPIQRGSWGLEIDEPLFMPPGDPHEKLREVQDPTHTIDRCNLRVDWQTLRRLPLSGSVVFSFKALFTPVTEFRDEPYIPSICLKVLKEGKKNLMQYKGTWHTEHVVVPALEEWEKEQVEKGLIEKDWEAHTLDESPWFPGWEEKWHRQQGY</sequence>
<protein>
    <submittedName>
        <fullName evidence="1">Uncharacterized protein</fullName>
    </submittedName>
</protein>